<keyword evidence="2" id="KW-1185">Reference proteome</keyword>
<name>R4KMW7_9FIRM</name>
<sequence>MGKLHHLNVGCADASLIKTSYQTFLIDCYNVSLLEYRISLPPRYFKFISFRG</sequence>
<dbReference type="KEGG" id="dgi:Desgi_1495"/>
<accession>R4KMW7</accession>
<protein>
    <submittedName>
        <fullName evidence="1">Uncharacterized protein</fullName>
    </submittedName>
</protein>
<dbReference type="Proteomes" id="UP000013520">
    <property type="component" value="Chromosome"/>
</dbReference>
<gene>
    <name evidence="1" type="ORF">Desgi_1495</name>
</gene>
<dbReference type="EMBL" id="CP003273">
    <property type="protein sequence ID" value="AGL00981.1"/>
    <property type="molecule type" value="Genomic_DNA"/>
</dbReference>
<evidence type="ECO:0000313" key="1">
    <source>
        <dbReference type="EMBL" id="AGL00981.1"/>
    </source>
</evidence>
<dbReference type="HOGENOM" id="CLU_3079133_0_0_9"/>
<evidence type="ECO:0000313" key="2">
    <source>
        <dbReference type="Proteomes" id="UP000013520"/>
    </source>
</evidence>
<proteinExistence type="predicted"/>
<dbReference type="AlphaFoldDB" id="R4KMW7"/>
<organism evidence="1 2">
    <name type="scientific">Desulfoscipio gibsoniae DSM 7213</name>
    <dbReference type="NCBI Taxonomy" id="767817"/>
    <lineage>
        <taxon>Bacteria</taxon>
        <taxon>Bacillati</taxon>
        <taxon>Bacillota</taxon>
        <taxon>Clostridia</taxon>
        <taxon>Eubacteriales</taxon>
        <taxon>Desulfallaceae</taxon>
        <taxon>Desulfoscipio</taxon>
    </lineage>
</organism>
<reference evidence="1 2" key="1">
    <citation type="submission" date="2012-01" db="EMBL/GenBank/DDBJ databases">
        <title>Complete sequence of Desulfotomaculum gibsoniae DSM 7213.</title>
        <authorList>
            <consortium name="US DOE Joint Genome Institute"/>
            <person name="Lucas S."/>
            <person name="Han J."/>
            <person name="Lapidus A."/>
            <person name="Cheng J.-F."/>
            <person name="Goodwin L."/>
            <person name="Pitluck S."/>
            <person name="Peters L."/>
            <person name="Ovchinnikova G."/>
            <person name="Teshima H."/>
            <person name="Detter J.C."/>
            <person name="Han C."/>
            <person name="Tapia R."/>
            <person name="Land M."/>
            <person name="Hauser L."/>
            <person name="Kyrpides N."/>
            <person name="Ivanova N."/>
            <person name="Pagani I."/>
            <person name="Parshina S."/>
            <person name="Plugge C."/>
            <person name="Muyzer G."/>
            <person name="Kuever J."/>
            <person name="Ivanova A."/>
            <person name="Nazina T."/>
            <person name="Klenk H.-P."/>
            <person name="Brambilla E."/>
            <person name="Spring S."/>
            <person name="Stams A.F."/>
            <person name="Woyke T."/>
        </authorList>
    </citation>
    <scope>NUCLEOTIDE SEQUENCE [LARGE SCALE GENOMIC DNA]</scope>
    <source>
        <strain evidence="1 2">DSM 7213</strain>
    </source>
</reference>